<feature type="non-terminal residue" evidence="1">
    <location>
        <position position="1"/>
    </location>
</feature>
<gene>
    <name evidence="1" type="ORF">S01H4_34716</name>
</gene>
<comment type="caution">
    <text evidence="1">The sequence shown here is derived from an EMBL/GenBank/DDBJ whole genome shotgun (WGS) entry which is preliminary data.</text>
</comment>
<name>X0ZYE6_9ZZZZ</name>
<dbReference type="EMBL" id="BART01018386">
    <property type="protein sequence ID" value="GAG74890.1"/>
    <property type="molecule type" value="Genomic_DNA"/>
</dbReference>
<sequence>KDYLDAENILSDILEVLEKVTLQNNGKFEFIRD</sequence>
<proteinExistence type="predicted"/>
<protein>
    <submittedName>
        <fullName evidence="1">Uncharacterized protein</fullName>
    </submittedName>
</protein>
<accession>X0ZYE6</accession>
<reference evidence="1" key="1">
    <citation type="journal article" date="2014" name="Front. Microbiol.">
        <title>High frequency of phylogenetically diverse reductive dehalogenase-homologous genes in deep subseafloor sedimentary metagenomes.</title>
        <authorList>
            <person name="Kawai M."/>
            <person name="Futagami T."/>
            <person name="Toyoda A."/>
            <person name="Takaki Y."/>
            <person name="Nishi S."/>
            <person name="Hori S."/>
            <person name="Arai W."/>
            <person name="Tsubouchi T."/>
            <person name="Morono Y."/>
            <person name="Uchiyama I."/>
            <person name="Ito T."/>
            <person name="Fujiyama A."/>
            <person name="Inagaki F."/>
            <person name="Takami H."/>
        </authorList>
    </citation>
    <scope>NUCLEOTIDE SEQUENCE</scope>
    <source>
        <strain evidence="1">Expedition CK06-06</strain>
    </source>
</reference>
<organism evidence="1">
    <name type="scientific">marine sediment metagenome</name>
    <dbReference type="NCBI Taxonomy" id="412755"/>
    <lineage>
        <taxon>unclassified sequences</taxon>
        <taxon>metagenomes</taxon>
        <taxon>ecological metagenomes</taxon>
    </lineage>
</organism>
<evidence type="ECO:0000313" key="1">
    <source>
        <dbReference type="EMBL" id="GAG74890.1"/>
    </source>
</evidence>
<dbReference type="AlphaFoldDB" id="X0ZYE6"/>